<organism evidence="5 6">
    <name type="scientific">Cinchona calisaya</name>
    <dbReference type="NCBI Taxonomy" id="153742"/>
    <lineage>
        <taxon>Eukaryota</taxon>
        <taxon>Viridiplantae</taxon>
        <taxon>Streptophyta</taxon>
        <taxon>Embryophyta</taxon>
        <taxon>Tracheophyta</taxon>
        <taxon>Spermatophyta</taxon>
        <taxon>Magnoliopsida</taxon>
        <taxon>eudicotyledons</taxon>
        <taxon>Gunneridae</taxon>
        <taxon>Pentapetalae</taxon>
        <taxon>asterids</taxon>
        <taxon>lamiids</taxon>
        <taxon>Gentianales</taxon>
        <taxon>Rubiaceae</taxon>
        <taxon>Cinchonoideae</taxon>
        <taxon>Cinchoneae</taxon>
        <taxon>Cinchona</taxon>
    </lineage>
</organism>
<keyword evidence="3" id="KW-0788">Thiol protease</keyword>
<evidence type="ECO:0000256" key="1">
    <source>
        <dbReference type="ARBA" id="ARBA00000707"/>
    </source>
</evidence>
<comment type="caution">
    <text evidence="5">The sequence shown here is derived from an EMBL/GenBank/DDBJ whole genome shotgun (WGS) entry which is preliminary data.</text>
</comment>
<comment type="function">
    <text evidence="3">Hydrolase that can remove conjugated ubiquitin from proteins and may therefore play an important regulatory role at the level of protein turnover by preventing degradation.</text>
</comment>
<dbReference type="Gene3D" id="3.90.70.80">
    <property type="match status" value="1"/>
</dbReference>
<feature type="domain" description="OTU" evidence="4">
    <location>
        <begin position="190"/>
        <end position="330"/>
    </location>
</feature>
<evidence type="ECO:0000256" key="3">
    <source>
        <dbReference type="RuleBase" id="RU367104"/>
    </source>
</evidence>
<evidence type="ECO:0000313" key="5">
    <source>
        <dbReference type="EMBL" id="KAL3520822.1"/>
    </source>
</evidence>
<dbReference type="SUPFAM" id="SSF54001">
    <property type="entry name" value="Cysteine proteinases"/>
    <property type="match status" value="1"/>
</dbReference>
<keyword evidence="3" id="KW-0963">Cytoplasm</keyword>
<keyword evidence="2 3" id="KW-0378">Hydrolase</keyword>
<keyword evidence="6" id="KW-1185">Reference proteome</keyword>
<dbReference type="AlphaFoldDB" id="A0ABD2ZQT2"/>
<dbReference type="PROSITE" id="PS50802">
    <property type="entry name" value="OTU"/>
    <property type="match status" value="1"/>
</dbReference>
<evidence type="ECO:0000313" key="6">
    <source>
        <dbReference type="Proteomes" id="UP001630127"/>
    </source>
</evidence>
<dbReference type="GO" id="GO:0004843">
    <property type="term" value="F:cysteine-type deubiquitinase activity"/>
    <property type="evidence" value="ECO:0007669"/>
    <property type="project" value="UniProtKB-UniRule"/>
</dbReference>
<reference evidence="5 6" key="1">
    <citation type="submission" date="2024-11" db="EMBL/GenBank/DDBJ databases">
        <title>A near-complete genome assembly of Cinchona calisaya.</title>
        <authorList>
            <person name="Lian D.C."/>
            <person name="Zhao X.W."/>
            <person name="Wei L."/>
        </authorList>
    </citation>
    <scope>NUCLEOTIDE SEQUENCE [LARGE SCALE GENOMIC DNA]</scope>
    <source>
        <tissue evidence="5">Nenye</tissue>
    </source>
</reference>
<dbReference type="InterPro" id="IPR003323">
    <property type="entry name" value="OTU_dom"/>
</dbReference>
<gene>
    <name evidence="5" type="ORF">ACH5RR_018971</name>
</gene>
<name>A0ABD2ZQT2_9GENT</name>
<dbReference type="CDD" id="cd22760">
    <property type="entry name" value="OTU_plant_OTU4-like"/>
    <property type="match status" value="1"/>
</dbReference>
<dbReference type="InterPro" id="IPR038765">
    <property type="entry name" value="Papain-like_cys_pep_sf"/>
</dbReference>
<keyword evidence="3" id="KW-0833">Ubl conjugation pathway</keyword>
<comment type="catalytic activity">
    <reaction evidence="1 3">
        <text>Thiol-dependent hydrolysis of ester, thioester, amide, peptide and isopeptide bonds formed by the C-terminal Gly of ubiquitin (a 76-residue protein attached to proteins as an intracellular targeting signal).</text>
        <dbReference type="EC" id="3.4.19.12"/>
    </reaction>
</comment>
<dbReference type="InterPro" id="IPR047947">
    <property type="entry name" value="OTU4_OTU"/>
</dbReference>
<dbReference type="Pfam" id="PF02338">
    <property type="entry name" value="OTU"/>
    <property type="match status" value="1"/>
</dbReference>
<sequence>MLGVLCARPKPWLLTALSLSHAHGSAAAHIHNRLVGSQVLRSVFVSNGDQRRHHSSSCRLGGSAQGGAALIWHAILPAGDRDLDLRRRQRRRTVFFHNHNDELMNKGEGSWNVAWDARPARWLHNPESAWLLFGVCACLAAPMPPLLQLADSSEFISESSNAAVEEKADEFRLQHSGIGTVVDNQNSANFRVTGVPADGRCLFRAIAHVACLRKGVDVPDENRQRELADELRALVVEELLKRRKEAEWFIEGDFDAYVERIEKPYVWGGEPELLMASHVLKTPISVFMIDRSSDTLINISKYGEEYRKDEEHPINVLFHGYGHYDILDVVSDGYQKAEA</sequence>
<dbReference type="Proteomes" id="UP001630127">
    <property type="component" value="Unassembled WGS sequence"/>
</dbReference>
<dbReference type="PANTHER" id="PTHR13312:SF6">
    <property type="entry name" value="UBIQUITIN THIOESTERASE OTU"/>
    <property type="match status" value="1"/>
</dbReference>
<dbReference type="EMBL" id="JBJUIK010000008">
    <property type="protein sequence ID" value="KAL3520822.1"/>
    <property type="molecule type" value="Genomic_DNA"/>
</dbReference>
<evidence type="ECO:0000259" key="4">
    <source>
        <dbReference type="PROSITE" id="PS50802"/>
    </source>
</evidence>
<comment type="subcellular location">
    <subcellularLocation>
        <location evidence="3">Cytoplasm</location>
    </subcellularLocation>
</comment>
<accession>A0ABD2ZQT2</accession>
<dbReference type="PANTHER" id="PTHR13312">
    <property type="entry name" value="HIV-INDUCED PROTEIN-7-LIKE PROTEASE"/>
    <property type="match status" value="1"/>
</dbReference>
<dbReference type="EC" id="3.4.19.12" evidence="3"/>
<keyword evidence="3" id="KW-0645">Protease</keyword>
<dbReference type="FunFam" id="3.90.70.80:FF:000007">
    <property type="entry name" value="OTU domain-containing protein"/>
    <property type="match status" value="1"/>
</dbReference>
<protein>
    <recommendedName>
        <fullName evidence="3">Ubiquitin thioesterase OTU</fullName>
        <ecNumber evidence="3">3.4.19.12</ecNumber>
    </recommendedName>
</protein>
<evidence type="ECO:0000256" key="2">
    <source>
        <dbReference type="ARBA" id="ARBA00022801"/>
    </source>
</evidence>
<proteinExistence type="predicted"/>
<dbReference type="GO" id="GO:0005737">
    <property type="term" value="C:cytoplasm"/>
    <property type="evidence" value="ECO:0007669"/>
    <property type="project" value="UniProtKB-SubCell"/>
</dbReference>